<accession>A0A5S3QEN0</accession>
<dbReference type="GO" id="GO:0015774">
    <property type="term" value="P:polysaccharide transport"/>
    <property type="evidence" value="ECO:0007669"/>
    <property type="project" value="InterPro"/>
</dbReference>
<dbReference type="Proteomes" id="UP000309550">
    <property type="component" value="Unassembled WGS sequence"/>
</dbReference>
<sequence>MRRILALAGYSVALGWPRADDLVGVWGHSPTAHRGERAAARRGAPLVRIEDALLRSLRPGRARGEPPLGLLIDHKGMHFDPAKPSDLEDLLATHPLDDTALLNRARGAMARMAEAHLTKYTAFDPGAPTPAPGYVLIIDQTRGDASVTACGADRNRFLEMLFVAQDEHPGAPIVIKAHPETAQGLRAGYYTDDDAGGRITLLTDPVSPWALFEGAIGVYTVSSQLGFEAIFAGHRPRVFGQPFYAGWGLTRDEFPVQRRQRHLTRAQLFAAAMILYPTWYDPCRDRLCELEDAIEALAAQTRAWREDHRGWVGSEMRLWKRGSLQKVFGHDRAMVFENDPARARKTGRPWMVWASKAAVGHHDAWRLEDGFLRSRGLGADLIPPLSLVLDDLGIYYDPARPSRLERWIATRAHLRPDQATRARALIASLTKAGLSKYNLGGTLPDLPKGHRILVPGQVENDASILSGTRQVRSNLDLLRAVRAAHPDAVVIYKPHPDVEAGLRPGAVEAEGLADVVATRADPVALLAAVDAVWTMTSLLGFEALLRGVRVTTLGAPFYAGWGLTDDRGEVPERRRAQPTLEGLVHATLIDYPRYFDPVSGLPCPVEVVVERLAQGRLPHPGWANRLLAKAQGALASRAHLWR</sequence>
<gene>
    <name evidence="1" type="ORF">FDT80_05835</name>
</gene>
<evidence type="ECO:0000313" key="1">
    <source>
        <dbReference type="EMBL" id="TMM55632.1"/>
    </source>
</evidence>
<organism evidence="1 2">
    <name type="scientific">Sulfitobacter sabulilitoris</name>
    <dbReference type="NCBI Taxonomy" id="2562655"/>
    <lineage>
        <taxon>Bacteria</taxon>
        <taxon>Pseudomonadati</taxon>
        <taxon>Pseudomonadota</taxon>
        <taxon>Alphaproteobacteria</taxon>
        <taxon>Rhodobacterales</taxon>
        <taxon>Roseobacteraceae</taxon>
        <taxon>Sulfitobacter</taxon>
    </lineage>
</organism>
<dbReference type="OrthoDB" id="543755at2"/>
<dbReference type="CDD" id="cd16440">
    <property type="entry name" value="beta_Kdo_transferase_KpsC_1"/>
    <property type="match status" value="1"/>
</dbReference>
<dbReference type="GO" id="GO:0000271">
    <property type="term" value="P:polysaccharide biosynthetic process"/>
    <property type="evidence" value="ECO:0007669"/>
    <property type="project" value="InterPro"/>
</dbReference>
<proteinExistence type="predicted"/>
<protein>
    <submittedName>
        <fullName evidence="1">Capsular polysaccharide biosynthesis protein</fullName>
    </submittedName>
</protein>
<dbReference type="CDD" id="cd16439">
    <property type="entry name" value="beta_Kdo_transferase_KpsC_2"/>
    <property type="match status" value="1"/>
</dbReference>
<dbReference type="Pfam" id="PF05159">
    <property type="entry name" value="Capsule_synth"/>
    <property type="match status" value="4"/>
</dbReference>
<comment type="caution">
    <text evidence="1">The sequence shown here is derived from an EMBL/GenBank/DDBJ whole genome shotgun (WGS) entry which is preliminary data.</text>
</comment>
<evidence type="ECO:0000313" key="2">
    <source>
        <dbReference type="Proteomes" id="UP000309550"/>
    </source>
</evidence>
<dbReference type="AlphaFoldDB" id="A0A5S3QEN0"/>
<keyword evidence="2" id="KW-1185">Reference proteome</keyword>
<reference evidence="1 2" key="1">
    <citation type="submission" date="2019-05" db="EMBL/GenBank/DDBJ databases">
        <title>Sulfitobacter sabulilitoris sp. nov., isolated from a marine sand.</title>
        <authorList>
            <person name="Yoon J.-H."/>
        </authorList>
    </citation>
    <scope>NUCLEOTIDE SEQUENCE [LARGE SCALE GENOMIC DNA]</scope>
    <source>
        <strain evidence="1 2">HSMS-29</strain>
    </source>
</reference>
<dbReference type="InterPro" id="IPR007833">
    <property type="entry name" value="Capsule_polysaccharide_synth"/>
</dbReference>
<name>A0A5S3QEN0_9RHOB</name>
<dbReference type="EMBL" id="VANS01000001">
    <property type="protein sequence ID" value="TMM55632.1"/>
    <property type="molecule type" value="Genomic_DNA"/>
</dbReference>